<evidence type="ECO:0000256" key="2">
    <source>
        <dbReference type="ARBA" id="ARBA00006402"/>
    </source>
</evidence>
<dbReference type="InterPro" id="IPR036890">
    <property type="entry name" value="HATPase_C_sf"/>
</dbReference>
<keyword evidence="6 12" id="KW-0808">Transferase</keyword>
<comment type="catalytic activity">
    <reaction evidence="1">
        <text>ATP + protein L-histidine = ADP + protein N-phospho-L-histidine.</text>
        <dbReference type="EC" id="2.7.13.3"/>
    </reaction>
</comment>
<dbReference type="GO" id="GO:0004673">
    <property type="term" value="F:protein histidine kinase activity"/>
    <property type="evidence" value="ECO:0007669"/>
    <property type="project" value="UniProtKB-EC"/>
</dbReference>
<dbReference type="SMART" id="SM00388">
    <property type="entry name" value="HisKA"/>
    <property type="match status" value="1"/>
</dbReference>
<dbReference type="Pfam" id="PF00512">
    <property type="entry name" value="HisKA"/>
    <property type="match status" value="1"/>
</dbReference>
<evidence type="ECO:0000256" key="6">
    <source>
        <dbReference type="ARBA" id="ARBA00022679"/>
    </source>
</evidence>
<feature type="domain" description="Phytochrome chromophore attachment site" evidence="10">
    <location>
        <begin position="146"/>
        <end position="305"/>
    </location>
</feature>
<sequence>MPATTDSSNCDREQIQFSGAIQPHGALLVLGETELRIQQASANSEAFLGLPPDALLGQGVARVLGKSASAELRERLAAHSLSAGLVHLMTVQPLAGTPACHLFGHRTADGHLLLEFDRLDEAARISAPDVYQSVHAALHRLQSAETLQAFFDHAVVEVRAITGFERVMAYRFAADGSGEVIAESLAAGLEPYLGLHYPAVDIPEPARRVCRLSWLRHLPDAGYHSVPLIPECHPETGAPVDLSRSFLRSVSRMYTGYLKNMGVKATLVTTLLKDGQLWGLISCMHHSAPRYLPFETRAAVECLAHMVSLLMGRKDAEDHYAYRLKLGEAREQLLDAMFQANAPHPALRAAEPNALSALDAEGVALLDKGELHRLGQTPAEADILALAEWLARRDGLWFASHELAEAYPPAASFQPLASGLLAVRWAPGSPDGLLWFRPEWRQVVHWAGDPNKPMEIDDSSGEARLMPRTSFELWKETVAGQSRPWLECEIEHAIELRHGIVDLILRHTEQLRRINRELAESNLELDTFAYAASHDLKEPLRGIHTSIEFLQEEDGPLLSSSGQGRLATVLRLTRRMDELIETLLQYSRVGRIDLRLEAVDLNELVVQTLELFEPLRKERATARMLGRLPVVECDRVRVGEIFTNLISNALKYNDREEKRVDIGCDASADPPVFFVRDNGIGIAVRQYARIFQIFRRLHPRDAYGGGTGAGLTITKKAIERHGGQIWLESVPGRGSTFFFTLAPPR</sequence>
<name>A0ABZ0SB54_9GAMM</name>
<evidence type="ECO:0000256" key="8">
    <source>
        <dbReference type="ARBA" id="ARBA00022991"/>
    </source>
</evidence>
<keyword evidence="9" id="KW-0675">Receptor</keyword>
<evidence type="ECO:0000256" key="5">
    <source>
        <dbReference type="ARBA" id="ARBA00022606"/>
    </source>
</evidence>
<dbReference type="SMART" id="SM00387">
    <property type="entry name" value="HATPase_c"/>
    <property type="match status" value="1"/>
</dbReference>
<dbReference type="RefSeq" id="WP_328987826.1">
    <property type="nucleotide sequence ID" value="NZ_CP121472.1"/>
</dbReference>
<evidence type="ECO:0000313" key="12">
    <source>
        <dbReference type="EMBL" id="WPL17307.1"/>
    </source>
</evidence>
<dbReference type="SUPFAM" id="SSF55874">
    <property type="entry name" value="ATPase domain of HSP90 chaperone/DNA topoisomerase II/histidine kinase"/>
    <property type="match status" value="1"/>
</dbReference>
<dbReference type="PANTHER" id="PTHR42878">
    <property type="entry name" value="TWO-COMPONENT HISTIDINE KINASE"/>
    <property type="match status" value="1"/>
</dbReference>
<evidence type="ECO:0000256" key="7">
    <source>
        <dbReference type="ARBA" id="ARBA00022777"/>
    </source>
</evidence>
<keyword evidence="7" id="KW-0418">Kinase</keyword>
<dbReference type="EMBL" id="CP121472">
    <property type="protein sequence ID" value="WPL17307.1"/>
    <property type="molecule type" value="Genomic_DNA"/>
</dbReference>
<dbReference type="Proteomes" id="UP001432180">
    <property type="component" value="Chromosome"/>
</dbReference>
<dbReference type="Pfam" id="PF01590">
    <property type="entry name" value="GAF"/>
    <property type="match status" value="1"/>
</dbReference>
<evidence type="ECO:0000256" key="9">
    <source>
        <dbReference type="ARBA" id="ARBA00023170"/>
    </source>
</evidence>
<dbReference type="InterPro" id="IPR036097">
    <property type="entry name" value="HisK_dim/P_sf"/>
</dbReference>
<dbReference type="InterPro" id="IPR003018">
    <property type="entry name" value="GAF"/>
</dbReference>
<proteinExistence type="inferred from homology"/>
<dbReference type="SUPFAM" id="SSF55781">
    <property type="entry name" value="GAF domain-like"/>
    <property type="match status" value="2"/>
</dbReference>
<dbReference type="Pfam" id="PF08446">
    <property type="entry name" value="PAS_2"/>
    <property type="match status" value="1"/>
</dbReference>
<dbReference type="Gene3D" id="3.30.450.270">
    <property type="match status" value="1"/>
</dbReference>
<keyword evidence="13" id="KW-1185">Reference proteome</keyword>
<evidence type="ECO:0000256" key="1">
    <source>
        <dbReference type="ARBA" id="ARBA00000085"/>
    </source>
</evidence>
<dbReference type="PROSITE" id="PS50046">
    <property type="entry name" value="PHYTOCHROME_2"/>
    <property type="match status" value="1"/>
</dbReference>
<dbReference type="PROSITE" id="PS50109">
    <property type="entry name" value="HIS_KIN"/>
    <property type="match status" value="1"/>
</dbReference>
<dbReference type="InterPro" id="IPR035965">
    <property type="entry name" value="PAS-like_dom_sf"/>
</dbReference>
<comment type="similarity">
    <text evidence="2">In the N-terminal section; belongs to the phytochrome family.</text>
</comment>
<evidence type="ECO:0000313" key="13">
    <source>
        <dbReference type="Proteomes" id="UP001432180"/>
    </source>
</evidence>
<dbReference type="SMART" id="SM00065">
    <property type="entry name" value="GAF"/>
    <property type="match status" value="1"/>
</dbReference>
<dbReference type="InterPro" id="IPR003661">
    <property type="entry name" value="HisK_dim/P_dom"/>
</dbReference>
<accession>A0ABZ0SB54</accession>
<dbReference type="PRINTS" id="PR01033">
    <property type="entry name" value="PHYTOCHROME"/>
</dbReference>
<dbReference type="InterPro" id="IPR003594">
    <property type="entry name" value="HATPase_dom"/>
</dbReference>
<dbReference type="InterPro" id="IPR013515">
    <property type="entry name" value="Phytochrome_cen-reg"/>
</dbReference>
<dbReference type="InterPro" id="IPR005467">
    <property type="entry name" value="His_kinase_dom"/>
</dbReference>
<dbReference type="Pfam" id="PF00360">
    <property type="entry name" value="PHY"/>
    <property type="match status" value="1"/>
</dbReference>
<dbReference type="Gene3D" id="3.30.450.40">
    <property type="match status" value="1"/>
</dbReference>
<dbReference type="PANTHER" id="PTHR42878:SF15">
    <property type="entry name" value="BACTERIOPHYTOCHROME"/>
    <property type="match status" value="1"/>
</dbReference>
<evidence type="ECO:0000259" key="11">
    <source>
        <dbReference type="PROSITE" id="PS50109"/>
    </source>
</evidence>
<dbReference type="CDD" id="cd00082">
    <property type="entry name" value="HisKA"/>
    <property type="match status" value="1"/>
</dbReference>
<dbReference type="InterPro" id="IPR043150">
    <property type="entry name" value="Phytochrome_PHY_sf"/>
</dbReference>
<dbReference type="InterPro" id="IPR013654">
    <property type="entry name" value="PAS_2"/>
</dbReference>
<dbReference type="InterPro" id="IPR001294">
    <property type="entry name" value="Phytochrome"/>
</dbReference>
<reference evidence="12 13" key="1">
    <citation type="journal article" date="2023" name="Microorganisms">
        <title>Thiorhodovibrio frisius and Trv. litoralis spp. nov., Two Novel Members from a Clade of Fastidious Purple Sulfur Bacteria That Exhibit Unique Red-Shifted Light-Harvesting Capabilities.</title>
        <authorList>
            <person name="Methner A."/>
            <person name="Kuzyk S.B."/>
            <person name="Petersen J."/>
            <person name="Bauer S."/>
            <person name="Brinkmann H."/>
            <person name="Sichau K."/>
            <person name="Wanner G."/>
            <person name="Wolf J."/>
            <person name="Neumann-Schaal M."/>
            <person name="Henke P."/>
            <person name="Tank M."/>
            <person name="Sproer C."/>
            <person name="Bunk B."/>
            <person name="Overmann J."/>
        </authorList>
    </citation>
    <scope>NUCLEOTIDE SEQUENCE [LARGE SCALE GENOMIC DNA]</scope>
    <source>
        <strain evidence="12 13">DSM 6702</strain>
    </source>
</reference>
<evidence type="ECO:0000259" key="10">
    <source>
        <dbReference type="PROSITE" id="PS50046"/>
    </source>
</evidence>
<keyword evidence="5" id="KW-0716">Sensory transduction</keyword>
<dbReference type="Gene3D" id="1.10.287.130">
    <property type="match status" value="1"/>
</dbReference>
<feature type="domain" description="Histidine kinase" evidence="11">
    <location>
        <begin position="531"/>
        <end position="745"/>
    </location>
</feature>
<evidence type="ECO:0000256" key="4">
    <source>
        <dbReference type="ARBA" id="ARBA00022543"/>
    </source>
</evidence>
<dbReference type="InterPro" id="IPR050351">
    <property type="entry name" value="BphY/WalK/GraS-like"/>
</dbReference>
<gene>
    <name evidence="12" type="primary">cph1_1</name>
    <name evidence="12" type="ORF">Thiowin_02310</name>
</gene>
<dbReference type="SUPFAM" id="SSF47384">
    <property type="entry name" value="Homodimeric domain of signal transducing histidine kinase"/>
    <property type="match status" value="1"/>
</dbReference>
<organism evidence="12 13">
    <name type="scientific">Thiorhodovibrio winogradskyi</name>
    <dbReference type="NCBI Taxonomy" id="77007"/>
    <lineage>
        <taxon>Bacteria</taxon>
        <taxon>Pseudomonadati</taxon>
        <taxon>Pseudomonadota</taxon>
        <taxon>Gammaproteobacteria</taxon>
        <taxon>Chromatiales</taxon>
        <taxon>Chromatiaceae</taxon>
        <taxon>Thiorhodovibrio</taxon>
    </lineage>
</organism>
<dbReference type="EC" id="2.7.13.3" evidence="3"/>
<dbReference type="InterPro" id="IPR029016">
    <property type="entry name" value="GAF-like_dom_sf"/>
</dbReference>
<keyword evidence="8" id="KW-0157">Chromophore</keyword>
<evidence type="ECO:0000256" key="3">
    <source>
        <dbReference type="ARBA" id="ARBA00012438"/>
    </source>
</evidence>
<dbReference type="Gene3D" id="3.30.450.20">
    <property type="entry name" value="PAS domain"/>
    <property type="match status" value="1"/>
</dbReference>
<keyword evidence="4" id="KW-0600">Photoreceptor protein</keyword>
<dbReference type="Gene3D" id="3.30.565.10">
    <property type="entry name" value="Histidine kinase-like ATPase, C-terminal domain"/>
    <property type="match status" value="1"/>
</dbReference>
<dbReference type="Pfam" id="PF02518">
    <property type="entry name" value="HATPase_c"/>
    <property type="match status" value="1"/>
</dbReference>
<protein>
    <recommendedName>
        <fullName evidence="3">histidine kinase</fullName>
        <ecNumber evidence="3">2.7.13.3</ecNumber>
    </recommendedName>
</protein>
<dbReference type="SUPFAM" id="SSF55785">
    <property type="entry name" value="PYP-like sensor domain (PAS domain)"/>
    <property type="match status" value="1"/>
</dbReference>
<dbReference type="InterPro" id="IPR016132">
    <property type="entry name" value="Phyto_chromo_attachment"/>
</dbReference>